<dbReference type="CDD" id="cd00038">
    <property type="entry name" value="CAP_ED"/>
    <property type="match status" value="2"/>
</dbReference>
<dbReference type="Pfam" id="PF00168">
    <property type="entry name" value="C2"/>
    <property type="match status" value="1"/>
</dbReference>
<dbReference type="Gene3D" id="2.60.40.150">
    <property type="entry name" value="C2 domain"/>
    <property type="match status" value="1"/>
</dbReference>
<feature type="transmembrane region" description="Helical" evidence="9">
    <location>
        <begin position="230"/>
        <end position="248"/>
    </location>
</feature>
<evidence type="ECO:0000259" key="10">
    <source>
        <dbReference type="PROSITE" id="PS50004"/>
    </source>
</evidence>
<dbReference type="SMART" id="SM00100">
    <property type="entry name" value="cNMP"/>
    <property type="match status" value="1"/>
</dbReference>
<dbReference type="PANTHER" id="PTHR45638:SF11">
    <property type="entry name" value="CYCLIC NUCLEOTIDE-GATED CATION CHANNEL SUBUNIT A"/>
    <property type="match status" value="1"/>
</dbReference>
<evidence type="ECO:0000256" key="5">
    <source>
        <dbReference type="ARBA" id="ARBA00023065"/>
    </source>
</evidence>
<dbReference type="Proteomes" id="UP001363151">
    <property type="component" value="Unassembled WGS sequence"/>
</dbReference>
<keyword evidence="7" id="KW-1071">Ligand-gated ion channel</keyword>
<feature type="transmembrane region" description="Helical" evidence="9">
    <location>
        <begin position="628"/>
        <end position="651"/>
    </location>
</feature>
<evidence type="ECO:0000256" key="3">
    <source>
        <dbReference type="ARBA" id="ARBA00022692"/>
    </source>
</evidence>
<dbReference type="InterPro" id="IPR000008">
    <property type="entry name" value="C2_dom"/>
</dbReference>
<keyword evidence="6 9" id="KW-0472">Membrane</keyword>
<dbReference type="PROSITE" id="PS50042">
    <property type="entry name" value="CNMP_BINDING_3"/>
    <property type="match status" value="2"/>
</dbReference>
<evidence type="ECO:0000256" key="8">
    <source>
        <dbReference type="SAM" id="MobiDB-lite"/>
    </source>
</evidence>
<evidence type="ECO:0008006" key="14">
    <source>
        <dbReference type="Google" id="ProtNLM"/>
    </source>
</evidence>
<dbReference type="SUPFAM" id="SSF81324">
    <property type="entry name" value="Voltage-gated potassium channels"/>
    <property type="match status" value="4"/>
</dbReference>
<gene>
    <name evidence="12" type="ORF">SO694_00194020</name>
</gene>
<dbReference type="InterPro" id="IPR014710">
    <property type="entry name" value="RmlC-like_jellyroll"/>
</dbReference>
<dbReference type="PANTHER" id="PTHR45638">
    <property type="entry name" value="CYCLIC NUCLEOTIDE-GATED CATION CHANNEL SUBUNIT A"/>
    <property type="match status" value="1"/>
</dbReference>
<keyword evidence="5" id="KW-0406">Ion transport</keyword>
<protein>
    <recommendedName>
        <fullName evidence="14">Cyclic nucleotide-binding domain-containing protein</fullName>
    </recommendedName>
</protein>
<dbReference type="InterPro" id="IPR000595">
    <property type="entry name" value="cNMP-bd_dom"/>
</dbReference>
<keyword evidence="2" id="KW-0813">Transport</keyword>
<feature type="transmembrane region" description="Helical" evidence="9">
    <location>
        <begin position="1427"/>
        <end position="1446"/>
    </location>
</feature>
<evidence type="ECO:0000313" key="13">
    <source>
        <dbReference type="Proteomes" id="UP001363151"/>
    </source>
</evidence>
<dbReference type="InterPro" id="IPR018490">
    <property type="entry name" value="cNMP-bd_dom_sf"/>
</dbReference>
<dbReference type="SUPFAM" id="SSF49562">
    <property type="entry name" value="C2 domain (Calcium/lipid-binding domain, CaLB)"/>
    <property type="match status" value="1"/>
</dbReference>
<dbReference type="SUPFAM" id="SSF51206">
    <property type="entry name" value="cAMP-binding domain-like"/>
    <property type="match status" value="4"/>
</dbReference>
<dbReference type="SMART" id="SM00239">
    <property type="entry name" value="C2"/>
    <property type="match status" value="1"/>
</dbReference>
<feature type="domain" description="Cyclic nucleotide-binding" evidence="11">
    <location>
        <begin position="970"/>
        <end position="1069"/>
    </location>
</feature>
<feature type="transmembrane region" description="Helical" evidence="9">
    <location>
        <begin position="94"/>
        <end position="115"/>
    </location>
</feature>
<feature type="transmembrane region" description="Helical" evidence="9">
    <location>
        <begin position="62"/>
        <end position="82"/>
    </location>
</feature>
<evidence type="ECO:0000256" key="1">
    <source>
        <dbReference type="ARBA" id="ARBA00004141"/>
    </source>
</evidence>
<feature type="transmembrane region" description="Helical" evidence="9">
    <location>
        <begin position="1168"/>
        <end position="1188"/>
    </location>
</feature>
<feature type="transmembrane region" description="Helical" evidence="9">
    <location>
        <begin position="805"/>
        <end position="822"/>
    </location>
</feature>
<dbReference type="InterPro" id="IPR050866">
    <property type="entry name" value="CNG_cation_channel"/>
</dbReference>
<evidence type="ECO:0000256" key="7">
    <source>
        <dbReference type="ARBA" id="ARBA00023286"/>
    </source>
</evidence>
<proteinExistence type="predicted"/>
<feature type="region of interest" description="Disordered" evidence="8">
    <location>
        <begin position="2385"/>
        <end position="2436"/>
    </location>
</feature>
<dbReference type="Pfam" id="PF00520">
    <property type="entry name" value="Ion_trans"/>
    <property type="match status" value="4"/>
</dbReference>
<accession>A0ABR1FNU3</accession>
<keyword evidence="13" id="KW-1185">Reference proteome</keyword>
<feature type="compositionally biased region" description="Basic and acidic residues" evidence="8">
    <location>
        <begin position="2425"/>
        <end position="2436"/>
    </location>
</feature>
<reference evidence="12 13" key="1">
    <citation type="submission" date="2024-03" db="EMBL/GenBank/DDBJ databases">
        <title>Aureococcus anophagefferens CCMP1851 and Kratosvirus quantuckense: Draft genome of a second virus-susceptible host strain in the model system.</title>
        <authorList>
            <person name="Chase E."/>
            <person name="Truchon A.R."/>
            <person name="Schepens W."/>
            <person name="Wilhelm S.W."/>
        </authorList>
    </citation>
    <scope>NUCLEOTIDE SEQUENCE [LARGE SCALE GENOMIC DNA]</scope>
    <source>
        <strain evidence="12 13">CCMP1851</strain>
    </source>
</reference>
<feature type="transmembrane region" description="Helical" evidence="9">
    <location>
        <begin position="1293"/>
        <end position="1312"/>
    </location>
</feature>
<feature type="transmembrane region" description="Helical" evidence="9">
    <location>
        <begin position="1136"/>
        <end position="1156"/>
    </location>
</feature>
<evidence type="ECO:0000256" key="4">
    <source>
        <dbReference type="ARBA" id="ARBA00022989"/>
    </source>
</evidence>
<feature type="transmembrane region" description="Helical" evidence="9">
    <location>
        <begin position="346"/>
        <end position="365"/>
    </location>
</feature>
<sequence>MGEDAEKPKKSKPKMTMRLSSANMLKLPGNKKIKMPFVIKNPLKDKLPIFLPDDPRKNYWDALMFMVIFYNCNMTPIAIATQPRKSNIMSQLRLVDFAFDVLFVFDTLAGFMFAFKDPDTKEIVKDQKAIGDMYMSSARLKLNLLAISPLVTLPNPFSNFLLGSGVCKSVFSGHEDKVVRVSRKMCLKAARLTRSSRIFLFFAQLNAVRVILEDKKIMIMNEATFRMTQIIVSLIFMCSFCGSFYFFLACNDNRPKRSPYCTYGNMTKPTGTWDYDYDDGGGWSSGERARREKHLDGAKTWVGADAVFQEHRSWDAVVARMMYFCVQTLFTIGYGDSVAPVSKDEIQFSLFLMLTGALTYALVIANMTSVLANANVLYCRHTDETNTMASLMDDRDLPDGLKGRVKLSFEYMWSKQWGMLDRHLLGEMPVKLREMVLESQIALVKQVPFFAPEVRKGNDDLAKAAALAMATRVYIPQSTIVYAHEKQREMFIVRVGPILVYSMQSPTAIASLAEGDFFGDFQLVLDVKHPVAMKTGMSFAELFTLAYKDYAAIKKALEIKVEESDPAVVAMTEAYQARLKQWQTKNTNMAASADADDVAGAADVRELAAQNVREAQSKRLLILPYAKFHLFWEPGLFVAVFFTFLMIPMRAMLYTNEWKRGTDRRGPGADWTLWVEYLCDAAFLVDMYLRLNHFAHQGIVAGEEVLITDQRKIMSHYVKSFRFKVDVVANFPYVILAPILMSITDSSGGDDSGFNLGPMWFAALRFPHLLRGLNFGVYLKEIRDYLDIGEGVVIKDKTITILQRTYETIFLIIFMACFWSIIHGHGTGDEGQSFNSAFLRSFYFAIVTFTTVGYGDITPSTISETWFMVVSGAVGATFFAGIVANITSFVHSVDISEDNISHKRTVMTTFMEERALAEETQHMVNSYFDYMENEKGGLDDLKLLNKFLAENMKDDVTLYLTHRVILSFKIFRGTEAGFLRSVMLVLVQHFYMRDEQVVVQGEPADGTSFIAAGDVDIILDGEVVKSLTTNEAFAEAAILSVVDAFPYTASCTSYNEQWFLSRTAFVRLLPEFPVVRAKLTDMAKRVRTYKVKNGNRATRQTTSADGDGKGSAVGMSAGRRSLPPYIYHPEGTFMRLWGFALLFFVVWNVLLVPFKVCFMDGFGIEKSVVVILFIDYVGDIVFLADIVLQARYVAFLEGDQVIHSRKKIFSRYRKNGLWSHVACSVPFDVLFFAEAMFPNSYLRYLSKVQFLSVFRVNKMIRFGDVVDLVKRCEASCNAVGLKLHKNSVRMARLIFAILISSHFFGSIFFAIANTRGKANACARYRRRGPRGDKYCGNWAMERGGIWPPNLLNVEFYEGVGFPDVLGVANTTATFSAWGTKKPKWDVNYSLGSDKYLWKQYVNSFYWGSATITTVGYGDISPTSLAEIIFAIFCLIMSVIIYTLIVANLEDIVANLDVTNTLNNIKREKVKQYCLRSYLPEKVQSSIFDYYDKLWAQQKGVSGTELLKMLPENLRAHVVQELAGNMVRDMVYVRHCRPRIIYEVALQLTLDLYMPMDFLFHSGECAWQIFFIFFGSAQLLDEGTKQVYSSLERAALGESEFFSRVLYPVSAQATDYSQIFVLHYDNLVKVMRDNDLLAEFKQHCIDNEAEIKEGSLDKIKDVMAVNLKHEKIIKSYTQMGVGNELDKSINRLIDPGSLFKRLWLLVCLAGMCYYLISVPFEIGFGRHYKKQTFFMDVMLMCFYCVDVYLNMTVFMVKKQGKVISDREHFRALYIQQYFFNDVVGLAPLSLLSVLTQNTSFQDKFIKANYEPVINALRLFQVLRVKQANLYVASLLTFLEDFGVNLNGDMIYLIMLIVVVLVMCHWLACLFYAIGRWELWYARADSPGGYWSTSSSDYGENTREAFKWYKDDAYGCEEYLAMKNGRNNIWMCDGGMYAAGARDRWLMAFYWAMYTCSTIGYGALSIKSNAEKLLSCLAMILGAVVCDAGVTAVLTAFIEHMDHQAGTNKRRMDCATRMMTASNVDPALQKRVCDFFDYVDQELYNLDAQEILDELNIALRNDILHRAAHLKLCDSLMYGGFEAGIVATMVYQMKTIVAVPQEKVLEIGQPDPSLYIFQSGVAHSLDGCGDEEYIAVGMILSNIEFKQVAKRVGVPTKQLVIKIVACRGLPTQNGASARLLGASPCDPYVEAVVISKTVFGQSVKTCATKVRKFTCDPEYKETFTLKAYQNTETALVSAIHWRRGLAGKKLGTAEIAVKEKYKRPMWHKLLNDAGKKVGDVKVKCEFNALERSGIASTAELTVVADSFCHLYFLDFRSQDIVKKYIKGMRLNLTKRLEGLSGGGAADWRPEETALDAMTNGDDEMSLCSNHQNSRGFEAYMSEAFSKRSTKGSVMQVSDNRRRSSLGGKQGGGGGGRDKKGPRGTVSHADDKGKVVPVK</sequence>
<organism evidence="12 13">
    <name type="scientific">Aureococcus anophagefferens</name>
    <name type="common">Harmful bloom alga</name>
    <dbReference type="NCBI Taxonomy" id="44056"/>
    <lineage>
        <taxon>Eukaryota</taxon>
        <taxon>Sar</taxon>
        <taxon>Stramenopiles</taxon>
        <taxon>Ochrophyta</taxon>
        <taxon>Pelagophyceae</taxon>
        <taxon>Pelagomonadales</taxon>
        <taxon>Pelagomonadaceae</taxon>
        <taxon>Aureococcus</taxon>
    </lineage>
</organism>
<feature type="transmembrane region" description="Helical" evidence="9">
    <location>
        <begin position="1731"/>
        <end position="1755"/>
    </location>
</feature>
<dbReference type="CDD" id="cd00030">
    <property type="entry name" value="C2"/>
    <property type="match status" value="1"/>
</dbReference>
<keyword evidence="3 9" id="KW-0812">Transmembrane</keyword>
<dbReference type="Gene3D" id="1.10.287.70">
    <property type="match status" value="4"/>
</dbReference>
<dbReference type="Gene3D" id="1.10.287.630">
    <property type="entry name" value="Helix hairpin bin"/>
    <property type="match status" value="4"/>
</dbReference>
<dbReference type="InterPro" id="IPR035892">
    <property type="entry name" value="C2_domain_sf"/>
</dbReference>
<evidence type="ECO:0000259" key="11">
    <source>
        <dbReference type="PROSITE" id="PS50042"/>
    </source>
</evidence>
<dbReference type="InterPro" id="IPR003280">
    <property type="entry name" value="2pore_dom_K_chnl"/>
</dbReference>
<dbReference type="PROSITE" id="PS50004">
    <property type="entry name" value="C2"/>
    <property type="match status" value="1"/>
</dbReference>
<feature type="transmembrane region" description="Helical" evidence="9">
    <location>
        <begin position="1217"/>
        <end position="1237"/>
    </location>
</feature>
<keyword evidence="4 9" id="KW-1133">Transmembrane helix</keyword>
<feature type="transmembrane region" description="Helical" evidence="9">
    <location>
        <begin position="1849"/>
        <end position="1872"/>
    </location>
</feature>
<evidence type="ECO:0000256" key="2">
    <source>
        <dbReference type="ARBA" id="ARBA00022448"/>
    </source>
</evidence>
<dbReference type="EMBL" id="JBBJCI010000321">
    <property type="protein sequence ID" value="KAK7234522.1"/>
    <property type="molecule type" value="Genomic_DNA"/>
</dbReference>
<feature type="domain" description="Cyclic nucleotide-binding" evidence="11">
    <location>
        <begin position="468"/>
        <end position="532"/>
    </location>
</feature>
<evidence type="ECO:0000313" key="12">
    <source>
        <dbReference type="EMBL" id="KAK7234522.1"/>
    </source>
</evidence>
<dbReference type="Gene3D" id="2.60.120.10">
    <property type="entry name" value="Jelly Rolls"/>
    <property type="match status" value="3"/>
</dbReference>
<comment type="caution">
    <text evidence="12">The sequence shown here is derived from an EMBL/GenBank/DDBJ whole genome shotgun (WGS) entry which is preliminary data.</text>
</comment>
<comment type="subcellular location">
    <subcellularLocation>
        <location evidence="1">Membrane</location>
        <topology evidence="1">Multi-pass membrane protein</topology>
    </subcellularLocation>
</comment>
<feature type="domain" description="C2" evidence="10">
    <location>
        <begin position="2137"/>
        <end position="2268"/>
    </location>
</feature>
<feature type="transmembrane region" description="Helical" evidence="9">
    <location>
        <begin position="834"/>
        <end position="854"/>
    </location>
</feature>
<feature type="transmembrane region" description="Helical" evidence="9">
    <location>
        <begin position="1974"/>
        <end position="1996"/>
    </location>
</feature>
<evidence type="ECO:0000256" key="6">
    <source>
        <dbReference type="ARBA" id="ARBA00023136"/>
    </source>
</evidence>
<keyword evidence="7" id="KW-0407">Ion channel</keyword>
<dbReference type="PRINTS" id="PR01333">
    <property type="entry name" value="2POREKCHANEL"/>
</dbReference>
<feature type="transmembrane region" description="Helical" evidence="9">
    <location>
        <begin position="1701"/>
        <end position="1719"/>
    </location>
</feature>
<evidence type="ECO:0000256" key="9">
    <source>
        <dbReference type="SAM" id="Phobius"/>
    </source>
</evidence>
<feature type="transmembrane region" description="Helical" evidence="9">
    <location>
        <begin position="317"/>
        <end position="334"/>
    </location>
</feature>
<feature type="transmembrane region" description="Helical" evidence="9">
    <location>
        <begin position="866"/>
        <end position="886"/>
    </location>
</feature>
<feature type="transmembrane region" description="Helical" evidence="9">
    <location>
        <begin position="1943"/>
        <end position="1962"/>
    </location>
</feature>
<name>A0ABR1FNU3_AURAN</name>
<dbReference type="InterPro" id="IPR005821">
    <property type="entry name" value="Ion_trans_dom"/>
</dbReference>